<evidence type="ECO:0000256" key="4">
    <source>
        <dbReference type="ARBA" id="ARBA00022989"/>
    </source>
</evidence>
<feature type="transmembrane region" description="Helical" evidence="6">
    <location>
        <begin position="232"/>
        <end position="250"/>
    </location>
</feature>
<dbReference type="EMBL" id="LSGP01000026">
    <property type="protein sequence ID" value="KYZ74964.1"/>
    <property type="molecule type" value="Genomic_DNA"/>
</dbReference>
<dbReference type="RefSeq" id="WP_066245478.1">
    <property type="nucleotide sequence ID" value="NZ_LSGP01000026.1"/>
</dbReference>
<dbReference type="Proteomes" id="UP000076268">
    <property type="component" value="Unassembled WGS sequence"/>
</dbReference>
<evidence type="ECO:0000256" key="1">
    <source>
        <dbReference type="ARBA" id="ARBA00004141"/>
    </source>
</evidence>
<dbReference type="PANTHER" id="PTHR43701:SF2">
    <property type="entry name" value="MEMBRANE TRANSPORTER PROTEIN YJNA-RELATED"/>
    <property type="match status" value="1"/>
</dbReference>
<keyword evidence="4 6" id="KW-1133">Transmembrane helix</keyword>
<feature type="transmembrane region" description="Helical" evidence="6">
    <location>
        <begin position="167"/>
        <end position="191"/>
    </location>
</feature>
<protein>
    <recommendedName>
        <fullName evidence="6">Probable membrane transporter protein</fullName>
    </recommendedName>
</protein>
<feature type="transmembrane region" description="Helical" evidence="6">
    <location>
        <begin position="73"/>
        <end position="92"/>
    </location>
</feature>
<sequence length="254" mass="26731">MITSFFLFAIGFSVGAFGTLVGVGGGIILVPFFILILHWSPQLAVGTSLAIVLLNGISGSIAYIRQKKVYYDAVIRFSLASIPGALAGGYLAQYFTHASFRIAFGILLMIIAAVMFFRRSPKGAEKEFDKEKFTYNRTAGILLSVLVGFVSSVFGVGGGIIQVPAMVYLLGFPTSISTATSQVVLAISSFFGVISHYVAGNILIQPSLIIGTGAVLGAQLGARLSGKVKSRVILLLLAVALFGLGIRLVLTANS</sequence>
<gene>
    <name evidence="7" type="ORF">AXX12_15400</name>
</gene>
<keyword evidence="5 6" id="KW-0472">Membrane</keyword>
<feature type="transmembrane region" description="Helical" evidence="6">
    <location>
        <begin position="43"/>
        <end position="64"/>
    </location>
</feature>
<dbReference type="InterPro" id="IPR051598">
    <property type="entry name" value="TSUP/Inactive_protease-like"/>
</dbReference>
<feature type="transmembrane region" description="Helical" evidence="6">
    <location>
        <begin position="198"/>
        <end position="220"/>
    </location>
</feature>
<feature type="transmembrane region" description="Helical" evidence="6">
    <location>
        <begin position="138"/>
        <end position="161"/>
    </location>
</feature>
<keyword evidence="8" id="KW-1185">Reference proteome</keyword>
<evidence type="ECO:0000313" key="8">
    <source>
        <dbReference type="Proteomes" id="UP000076268"/>
    </source>
</evidence>
<dbReference type="Pfam" id="PF01925">
    <property type="entry name" value="TauE"/>
    <property type="match status" value="1"/>
</dbReference>
<comment type="subcellular location">
    <subcellularLocation>
        <location evidence="6">Cell membrane</location>
        <topology evidence="6">Multi-pass membrane protein</topology>
    </subcellularLocation>
    <subcellularLocation>
        <location evidence="1">Membrane</location>
        <topology evidence="1">Multi-pass membrane protein</topology>
    </subcellularLocation>
</comment>
<dbReference type="PANTHER" id="PTHR43701">
    <property type="entry name" value="MEMBRANE TRANSPORTER PROTEIN MJ0441-RELATED"/>
    <property type="match status" value="1"/>
</dbReference>
<dbReference type="AlphaFoldDB" id="A0A154BLW3"/>
<evidence type="ECO:0000256" key="3">
    <source>
        <dbReference type="ARBA" id="ARBA00022692"/>
    </source>
</evidence>
<feature type="transmembrane region" description="Helical" evidence="6">
    <location>
        <begin position="7"/>
        <end position="37"/>
    </location>
</feature>
<dbReference type="OrthoDB" id="9780109at2"/>
<keyword evidence="6" id="KW-1003">Cell membrane</keyword>
<evidence type="ECO:0000256" key="2">
    <source>
        <dbReference type="ARBA" id="ARBA00009142"/>
    </source>
</evidence>
<keyword evidence="3 6" id="KW-0812">Transmembrane</keyword>
<dbReference type="InterPro" id="IPR002781">
    <property type="entry name" value="TM_pro_TauE-like"/>
</dbReference>
<dbReference type="STRING" id="1794912.AXX12_15400"/>
<dbReference type="GO" id="GO:0005886">
    <property type="term" value="C:plasma membrane"/>
    <property type="evidence" value="ECO:0007669"/>
    <property type="project" value="UniProtKB-SubCell"/>
</dbReference>
<comment type="caution">
    <text evidence="7">The sequence shown here is derived from an EMBL/GenBank/DDBJ whole genome shotgun (WGS) entry which is preliminary data.</text>
</comment>
<evidence type="ECO:0000256" key="6">
    <source>
        <dbReference type="RuleBase" id="RU363041"/>
    </source>
</evidence>
<evidence type="ECO:0000313" key="7">
    <source>
        <dbReference type="EMBL" id="KYZ74964.1"/>
    </source>
</evidence>
<name>A0A154BLW3_ANASB</name>
<reference evidence="7 8" key="1">
    <citation type="submission" date="2016-02" db="EMBL/GenBank/DDBJ databases">
        <title>Anaerosporomusa subterraneum gen. nov., sp. nov., a spore-forming obligate anaerobe isolated from saprolite.</title>
        <authorList>
            <person name="Choi J.K."/>
            <person name="Shah M."/>
            <person name="Yee N."/>
        </authorList>
    </citation>
    <scope>NUCLEOTIDE SEQUENCE [LARGE SCALE GENOMIC DNA]</scope>
    <source>
        <strain evidence="7 8">RU4</strain>
    </source>
</reference>
<organism evidence="7 8">
    <name type="scientific">Anaerosporomusa subterranea</name>
    <dbReference type="NCBI Taxonomy" id="1794912"/>
    <lineage>
        <taxon>Bacteria</taxon>
        <taxon>Bacillati</taxon>
        <taxon>Bacillota</taxon>
        <taxon>Negativicutes</taxon>
        <taxon>Acetonemataceae</taxon>
        <taxon>Anaerosporomusa</taxon>
    </lineage>
</organism>
<accession>A0A154BLW3</accession>
<feature type="transmembrane region" description="Helical" evidence="6">
    <location>
        <begin position="98"/>
        <end position="117"/>
    </location>
</feature>
<proteinExistence type="inferred from homology"/>
<evidence type="ECO:0000256" key="5">
    <source>
        <dbReference type="ARBA" id="ARBA00023136"/>
    </source>
</evidence>
<comment type="similarity">
    <text evidence="2 6">Belongs to the 4-toluene sulfonate uptake permease (TSUP) (TC 2.A.102) family.</text>
</comment>